<dbReference type="Gene3D" id="3.40.50.150">
    <property type="entry name" value="Vaccinia Virus protein VP39"/>
    <property type="match status" value="1"/>
</dbReference>
<gene>
    <name evidence="3" type="ORF">K0625_01925</name>
</gene>
<dbReference type="Proteomes" id="UP001195963">
    <property type="component" value="Unassembled WGS sequence"/>
</dbReference>
<dbReference type="PANTHER" id="PTHR44068:SF11">
    <property type="entry name" value="GERANYL DIPHOSPHATE 2-C-METHYLTRANSFERASE"/>
    <property type="match status" value="1"/>
</dbReference>
<keyword evidence="4" id="KW-1185">Reference proteome</keyword>
<dbReference type="InterPro" id="IPR029063">
    <property type="entry name" value="SAM-dependent_MTases_sf"/>
</dbReference>
<dbReference type="InterPro" id="IPR050447">
    <property type="entry name" value="Erg6_SMT_methyltransf"/>
</dbReference>
<evidence type="ECO:0000256" key="1">
    <source>
        <dbReference type="ARBA" id="ARBA00022679"/>
    </source>
</evidence>
<evidence type="ECO:0000313" key="4">
    <source>
        <dbReference type="Proteomes" id="UP001195963"/>
    </source>
</evidence>
<feature type="domain" description="Methyltransferase type 11" evidence="2">
    <location>
        <begin position="69"/>
        <end position="166"/>
    </location>
</feature>
<comment type="caution">
    <text evidence="3">The sequence shown here is derived from an EMBL/GenBank/DDBJ whole genome shotgun (WGS) entry which is preliminary data.</text>
</comment>
<dbReference type="CDD" id="cd02440">
    <property type="entry name" value="AdoMet_MTases"/>
    <property type="match status" value="1"/>
</dbReference>
<sequence>MATDNLVSQHYTHGELLSAIQAALSKQGNSIDKLTLADIAPVDEFHIGGRLATEHLLSQVNFSAEQDILDVGCGLGGAARFIANHFNNRVCGIDLTAEYIETGNVLSQWVGLDERVSLYQGSALSMPFEDSQFHGATQFHVGMNIKDKQTLFREIYRVLKPGSTFALYDIMRMESGALAYPVPWATEASYSHLSTLDEYQAALIQAGFIVGDINERREFGLEFFSKMKERNQAQGGPPPLGLHTLMGAHTAVKVDNMLKNIRGGYIAPVELMAYKSTD</sequence>
<dbReference type="Pfam" id="PF08241">
    <property type="entry name" value="Methyltransf_11"/>
    <property type="match status" value="1"/>
</dbReference>
<dbReference type="EMBL" id="JAHZST010000001">
    <property type="protein sequence ID" value="MBW8182411.1"/>
    <property type="molecule type" value="Genomic_DNA"/>
</dbReference>
<reference evidence="3 4" key="1">
    <citation type="submission" date="2021-07" db="EMBL/GenBank/DDBJ databases">
        <title>Shewanella sp. nov, isolated from SCS.</title>
        <authorList>
            <person name="Cao W.R."/>
        </authorList>
    </citation>
    <scope>NUCLEOTIDE SEQUENCE [LARGE SCALE GENOMIC DNA]</scope>
    <source>
        <strain evidence="3 4">NR704-98</strain>
    </source>
</reference>
<evidence type="ECO:0000313" key="3">
    <source>
        <dbReference type="EMBL" id="MBW8182411.1"/>
    </source>
</evidence>
<name>A0ABS7DYA3_9GAMM</name>
<dbReference type="GO" id="GO:0032259">
    <property type="term" value="P:methylation"/>
    <property type="evidence" value="ECO:0007669"/>
    <property type="project" value="UniProtKB-KW"/>
</dbReference>
<evidence type="ECO:0000259" key="2">
    <source>
        <dbReference type="Pfam" id="PF08241"/>
    </source>
</evidence>
<dbReference type="InterPro" id="IPR013216">
    <property type="entry name" value="Methyltransf_11"/>
</dbReference>
<keyword evidence="1" id="KW-0808">Transferase</keyword>
<protein>
    <submittedName>
        <fullName evidence="3">Class I SAM-dependent methyltransferase</fullName>
    </submittedName>
</protein>
<dbReference type="GO" id="GO:0008168">
    <property type="term" value="F:methyltransferase activity"/>
    <property type="evidence" value="ECO:0007669"/>
    <property type="project" value="UniProtKB-KW"/>
</dbReference>
<keyword evidence="3" id="KW-0489">Methyltransferase</keyword>
<dbReference type="PANTHER" id="PTHR44068">
    <property type="entry name" value="ZGC:194242"/>
    <property type="match status" value="1"/>
</dbReference>
<organism evidence="3 4">
    <name type="scientific">Shewanella nanhaiensis</name>
    <dbReference type="NCBI Taxonomy" id="2864872"/>
    <lineage>
        <taxon>Bacteria</taxon>
        <taxon>Pseudomonadati</taxon>
        <taxon>Pseudomonadota</taxon>
        <taxon>Gammaproteobacteria</taxon>
        <taxon>Alteromonadales</taxon>
        <taxon>Shewanellaceae</taxon>
        <taxon>Shewanella</taxon>
    </lineage>
</organism>
<dbReference type="RefSeq" id="WP_220108109.1">
    <property type="nucleotide sequence ID" value="NZ_JAHZST010000001.1"/>
</dbReference>
<proteinExistence type="predicted"/>
<accession>A0ABS7DYA3</accession>
<dbReference type="SUPFAM" id="SSF53335">
    <property type="entry name" value="S-adenosyl-L-methionine-dependent methyltransferases"/>
    <property type="match status" value="1"/>
</dbReference>